<evidence type="ECO:0000256" key="1">
    <source>
        <dbReference type="ARBA" id="ARBA00004236"/>
    </source>
</evidence>
<comment type="subcellular location">
    <subcellularLocation>
        <location evidence="1">Cell membrane</location>
    </subcellularLocation>
    <subcellularLocation>
        <location evidence="2">Cytoplasm</location>
    </subcellularLocation>
</comment>
<dbReference type="InterPro" id="IPR018490">
    <property type="entry name" value="cNMP-bd_dom_sf"/>
</dbReference>
<keyword evidence="8" id="KW-1185">Reference proteome</keyword>
<dbReference type="AlphaFoldDB" id="A0A401P605"/>
<dbReference type="Proteomes" id="UP000288216">
    <property type="component" value="Unassembled WGS sequence"/>
</dbReference>
<name>A0A401P605_SCYTO</name>
<dbReference type="Gene3D" id="2.60.120.10">
    <property type="entry name" value="Jelly Rolls"/>
    <property type="match status" value="1"/>
</dbReference>
<evidence type="ECO:0000256" key="3">
    <source>
        <dbReference type="ARBA" id="ARBA00022475"/>
    </source>
</evidence>
<dbReference type="SUPFAM" id="SSF51206">
    <property type="entry name" value="cAMP-binding domain-like"/>
    <property type="match status" value="1"/>
</dbReference>
<keyword evidence="4" id="KW-0963">Cytoplasm</keyword>
<gene>
    <name evidence="7" type="ORF">scyTo_0005323</name>
</gene>
<evidence type="ECO:0008006" key="9">
    <source>
        <dbReference type="Google" id="ProtNLM"/>
    </source>
</evidence>
<dbReference type="InterPro" id="IPR014710">
    <property type="entry name" value="RmlC-like_jellyroll"/>
</dbReference>
<dbReference type="PANTHER" id="PTHR45161:SF3">
    <property type="entry name" value="METHYL-ACCEPTING CHEMOTAXIS PROTEIN"/>
    <property type="match status" value="1"/>
</dbReference>
<evidence type="ECO:0000256" key="4">
    <source>
        <dbReference type="ARBA" id="ARBA00022490"/>
    </source>
</evidence>
<reference evidence="7 8" key="1">
    <citation type="journal article" date="2018" name="Nat. Ecol. Evol.">
        <title>Shark genomes provide insights into elasmobranch evolution and the origin of vertebrates.</title>
        <authorList>
            <person name="Hara Y"/>
            <person name="Yamaguchi K"/>
            <person name="Onimaru K"/>
            <person name="Kadota M"/>
            <person name="Koyanagi M"/>
            <person name="Keeley SD"/>
            <person name="Tatsumi K"/>
            <person name="Tanaka K"/>
            <person name="Motone F"/>
            <person name="Kageyama Y"/>
            <person name="Nozu R"/>
            <person name="Adachi N"/>
            <person name="Nishimura O"/>
            <person name="Nakagawa R"/>
            <person name="Tanegashima C"/>
            <person name="Kiyatake I"/>
            <person name="Matsumoto R"/>
            <person name="Murakumo K"/>
            <person name="Nishida K"/>
            <person name="Terakita A"/>
            <person name="Kuratani S"/>
            <person name="Sato K"/>
            <person name="Hyodo S Kuraku.S."/>
        </authorList>
    </citation>
    <scope>NUCLEOTIDE SEQUENCE [LARGE SCALE GENOMIC DNA]</scope>
</reference>
<dbReference type="OrthoDB" id="546434at2759"/>
<evidence type="ECO:0000313" key="8">
    <source>
        <dbReference type="Proteomes" id="UP000288216"/>
    </source>
</evidence>
<evidence type="ECO:0000256" key="6">
    <source>
        <dbReference type="ARBA" id="ARBA00023136"/>
    </source>
</evidence>
<comment type="caution">
    <text evidence="7">The sequence shown here is derived from an EMBL/GenBank/DDBJ whole genome shotgun (WGS) entry which is preliminary data.</text>
</comment>
<evidence type="ECO:0000256" key="2">
    <source>
        <dbReference type="ARBA" id="ARBA00004496"/>
    </source>
</evidence>
<proteinExistence type="predicted"/>
<dbReference type="EMBL" id="BFAA01001644">
    <property type="protein sequence ID" value="GCB68569.1"/>
    <property type="molecule type" value="Genomic_DNA"/>
</dbReference>
<dbReference type="GO" id="GO:0005737">
    <property type="term" value="C:cytoplasm"/>
    <property type="evidence" value="ECO:0007669"/>
    <property type="project" value="UniProtKB-SubCell"/>
</dbReference>
<dbReference type="GO" id="GO:0005886">
    <property type="term" value="C:plasma membrane"/>
    <property type="evidence" value="ECO:0007669"/>
    <property type="project" value="UniProtKB-SubCell"/>
</dbReference>
<dbReference type="STRING" id="75743.A0A401P605"/>
<evidence type="ECO:0000256" key="5">
    <source>
        <dbReference type="ARBA" id="ARBA00022553"/>
    </source>
</evidence>
<dbReference type="OMA" id="GEVASCW"/>
<accession>A0A401P605</accession>
<keyword evidence="6" id="KW-0472">Membrane</keyword>
<keyword evidence="5" id="KW-0597">Phosphoprotein</keyword>
<organism evidence="7 8">
    <name type="scientific">Scyliorhinus torazame</name>
    <name type="common">Cloudy catshark</name>
    <name type="synonym">Catulus torazame</name>
    <dbReference type="NCBI Taxonomy" id="75743"/>
    <lineage>
        <taxon>Eukaryota</taxon>
        <taxon>Metazoa</taxon>
        <taxon>Chordata</taxon>
        <taxon>Craniata</taxon>
        <taxon>Vertebrata</taxon>
        <taxon>Chondrichthyes</taxon>
        <taxon>Elasmobranchii</taxon>
        <taxon>Galeomorphii</taxon>
        <taxon>Galeoidea</taxon>
        <taxon>Carcharhiniformes</taxon>
        <taxon>Scyliorhinidae</taxon>
        <taxon>Scyliorhinus</taxon>
    </lineage>
</organism>
<dbReference type="PANTHER" id="PTHR45161">
    <property type="entry name" value="CYTOSKELETON-ASSOCIATED PROTEIN 4"/>
    <property type="match status" value="1"/>
</dbReference>
<keyword evidence="3" id="KW-1003">Cell membrane</keyword>
<sequence length="99" mass="11644">MTSYVDQLFKQVLMKKPSERSQQDLEIIYSHLHGMDVLSNLREHQLRLMCMTVRYEKHDANEVLFYPDSVATCWYILLSGSVFIKESMFLPRCRCPVPG</sequence>
<evidence type="ECO:0000313" key="7">
    <source>
        <dbReference type="EMBL" id="GCB68569.1"/>
    </source>
</evidence>
<protein>
    <recommendedName>
        <fullName evidence="9">Cyclic nucleotide-binding domain-containing protein</fullName>
    </recommendedName>
</protein>